<dbReference type="Pfam" id="PF06114">
    <property type="entry name" value="Peptidase_M78"/>
    <property type="match status" value="1"/>
</dbReference>
<gene>
    <name evidence="2" type="ORF">KOEU_30440</name>
</gene>
<dbReference type="PATRIC" id="fig|33995.3.peg.3375"/>
<organism evidence="2 3">
    <name type="scientific">Komagataeibacter europaeus</name>
    <name type="common">Gluconacetobacter europaeus</name>
    <dbReference type="NCBI Taxonomy" id="33995"/>
    <lineage>
        <taxon>Bacteria</taxon>
        <taxon>Pseudomonadati</taxon>
        <taxon>Pseudomonadota</taxon>
        <taxon>Alphaproteobacteria</taxon>
        <taxon>Acetobacterales</taxon>
        <taxon>Acetobacteraceae</taxon>
        <taxon>Komagataeibacter</taxon>
    </lineage>
</organism>
<name>A0A0M0EDU6_KOMEU</name>
<evidence type="ECO:0000259" key="1">
    <source>
        <dbReference type="Pfam" id="PF06114"/>
    </source>
</evidence>
<dbReference type="InterPro" id="IPR010359">
    <property type="entry name" value="IrrE_HExxH"/>
</dbReference>
<dbReference type="OrthoDB" id="9794834at2"/>
<dbReference type="EMBL" id="LHUQ01000029">
    <property type="protein sequence ID" value="KON63418.1"/>
    <property type="molecule type" value="Genomic_DNA"/>
</dbReference>
<feature type="domain" description="IrrE N-terminal-like" evidence="1">
    <location>
        <begin position="62"/>
        <end position="164"/>
    </location>
</feature>
<protein>
    <recommendedName>
        <fullName evidence="1">IrrE N-terminal-like domain-containing protein</fullName>
    </recommendedName>
</protein>
<dbReference type="PANTHER" id="PTHR43236:SF1">
    <property type="entry name" value="BLL7220 PROTEIN"/>
    <property type="match status" value="1"/>
</dbReference>
<reference evidence="2" key="1">
    <citation type="submission" date="2015-08" db="EMBL/GenBank/DDBJ databases">
        <title>Draft genome sequence of Komagataeibacter europaeus CECT 8546 a cellulose producer strain from vinegar produced by the traditional method.</title>
        <authorList>
            <person name="Poehlein A."/>
            <person name="Valera M.J."/>
            <person name="Haack F.S."/>
            <person name="Mas A."/>
            <person name="Daniel R."/>
            <person name="Streit W.R."/>
            <person name="Mateo E."/>
        </authorList>
    </citation>
    <scope>NUCLEOTIDE SEQUENCE [LARGE SCALE GENOMIC DNA]</scope>
    <source>
        <strain evidence="2">CECT 8546</strain>
    </source>
</reference>
<dbReference type="InterPro" id="IPR052345">
    <property type="entry name" value="Rad_response_metalloprotease"/>
</dbReference>
<dbReference type="RefSeq" id="WP_053323877.1">
    <property type="nucleotide sequence ID" value="NZ_LHUQ01000029.1"/>
</dbReference>
<proteinExistence type="predicted"/>
<comment type="caution">
    <text evidence="2">The sequence shown here is derived from an EMBL/GenBank/DDBJ whole genome shotgun (WGS) entry which is preliminary data.</text>
</comment>
<accession>A0A0M0EDU6</accession>
<dbReference type="Gene3D" id="1.10.10.2910">
    <property type="match status" value="1"/>
</dbReference>
<dbReference type="PANTHER" id="PTHR43236">
    <property type="entry name" value="ANTITOXIN HIGA1"/>
    <property type="match status" value="1"/>
</dbReference>
<evidence type="ECO:0000313" key="2">
    <source>
        <dbReference type="EMBL" id="KON63418.1"/>
    </source>
</evidence>
<keyword evidence="3" id="KW-1185">Reference proteome</keyword>
<dbReference type="AlphaFoldDB" id="A0A0M0EDU6"/>
<dbReference type="Proteomes" id="UP000037566">
    <property type="component" value="Unassembled WGS sequence"/>
</dbReference>
<evidence type="ECO:0000313" key="3">
    <source>
        <dbReference type="Proteomes" id="UP000037566"/>
    </source>
</evidence>
<dbReference type="STRING" id="33995.KOEU_30440"/>
<sequence>MAAFRLQMATQAGEKVAHDEGFTSLPIKPLIIAKRKDLHVEKKPPGMKGVSGALIFLEPKPLLIYSSEHQNIGFENFSIAHELGHYCLPSHPEQIMQNGGQHFSKAGFSEGARSIELEADHFAAGLLMPDFLVCKLIEGVEVGLEGIRELAGAAEVSITAAAIRVAQCASFPICIIVSEGTTVRYAFCSESFKRLGENIYLPKGCRLPSSSITARFNAVASNVAASRQVTGECRLRDWFDTDRNPALDEQVVGLGSYGFTLTVLSSDNLAVDFDPDEDDEDAALRESWALKFARGR</sequence>